<dbReference type="InterPro" id="IPR035238">
    <property type="entry name" value="DUF5345"/>
</dbReference>
<evidence type="ECO:0008006" key="5">
    <source>
        <dbReference type="Google" id="ProtNLM"/>
    </source>
</evidence>
<proteinExistence type="predicted"/>
<keyword evidence="4" id="KW-1185">Reference proteome</keyword>
<organism evidence="3 4">
    <name type="scientific">Paenibacillus hemerocallicola</name>
    <dbReference type="NCBI Taxonomy" id="1172614"/>
    <lineage>
        <taxon>Bacteria</taxon>
        <taxon>Bacillati</taxon>
        <taxon>Bacillota</taxon>
        <taxon>Bacilli</taxon>
        <taxon>Bacillales</taxon>
        <taxon>Paenibacillaceae</taxon>
        <taxon>Paenibacillus</taxon>
    </lineage>
</organism>
<dbReference type="OrthoDB" id="2657420at2"/>
<accession>A0A5C4SZS2</accession>
<evidence type="ECO:0000256" key="1">
    <source>
        <dbReference type="SAM" id="MobiDB-lite"/>
    </source>
</evidence>
<sequence length="145" mass="16162">MKKQKRRREQNSAVKPMSVRSHPENGENGDEAFPAVPGETGHSEKDPLDILLRSELDKVDRLSEPEVPGGDFFERMVVLGKRESRRKLVRDLTLFWLSALGILTVYAAVTLGRPGLFLAIQLTAVAAVPFVITAALRRKRVTGRD</sequence>
<dbReference type="AlphaFoldDB" id="A0A5C4SZS2"/>
<keyword evidence="2" id="KW-1133">Transmembrane helix</keyword>
<keyword evidence="2" id="KW-0812">Transmembrane</keyword>
<comment type="caution">
    <text evidence="3">The sequence shown here is derived from an EMBL/GenBank/DDBJ whole genome shotgun (WGS) entry which is preliminary data.</text>
</comment>
<evidence type="ECO:0000313" key="4">
    <source>
        <dbReference type="Proteomes" id="UP000307943"/>
    </source>
</evidence>
<feature type="region of interest" description="Disordered" evidence="1">
    <location>
        <begin position="1"/>
        <end position="47"/>
    </location>
</feature>
<dbReference type="EMBL" id="VDCQ01000062">
    <property type="protein sequence ID" value="TNJ62302.1"/>
    <property type="molecule type" value="Genomic_DNA"/>
</dbReference>
<feature type="transmembrane region" description="Helical" evidence="2">
    <location>
        <begin position="92"/>
        <end position="109"/>
    </location>
</feature>
<dbReference type="Proteomes" id="UP000307943">
    <property type="component" value="Unassembled WGS sequence"/>
</dbReference>
<dbReference type="Pfam" id="PF17280">
    <property type="entry name" value="DUF5345"/>
    <property type="match status" value="1"/>
</dbReference>
<gene>
    <name evidence="3" type="ORF">FE784_31435</name>
</gene>
<protein>
    <recommendedName>
        <fullName evidence="5">YxlC family protein</fullName>
    </recommendedName>
</protein>
<evidence type="ECO:0000313" key="3">
    <source>
        <dbReference type="EMBL" id="TNJ62302.1"/>
    </source>
</evidence>
<evidence type="ECO:0000256" key="2">
    <source>
        <dbReference type="SAM" id="Phobius"/>
    </source>
</evidence>
<name>A0A5C4SZS2_9BACL</name>
<dbReference type="RefSeq" id="WP_139606228.1">
    <property type="nucleotide sequence ID" value="NZ_VDCQ01000062.1"/>
</dbReference>
<feature type="transmembrane region" description="Helical" evidence="2">
    <location>
        <begin position="115"/>
        <end position="136"/>
    </location>
</feature>
<keyword evidence="2" id="KW-0472">Membrane</keyword>
<reference evidence="3 4" key="1">
    <citation type="submission" date="2019-05" db="EMBL/GenBank/DDBJ databases">
        <title>We sequenced the genome of Paenibacillus hemerocallicola KCTC 33185 for further insight into its adaptation and study the phylogeny of Paenibacillus.</title>
        <authorList>
            <person name="Narsing Rao M.P."/>
        </authorList>
    </citation>
    <scope>NUCLEOTIDE SEQUENCE [LARGE SCALE GENOMIC DNA]</scope>
    <source>
        <strain evidence="3 4">KCTC 33185</strain>
    </source>
</reference>